<accession>A0A6C0DPY1</accession>
<proteinExistence type="predicted"/>
<protein>
    <submittedName>
        <fullName evidence="1">Uncharacterized protein</fullName>
    </submittedName>
</protein>
<sequence length="85" mass="9445">MPTPDASQFTTFKKYNAIDSRPDNGVKVFTHMYQSVPSVRRPIDFLPSFTNKNVRPLLVALPNFPSGRQSKPRVPAANPIAAGQF</sequence>
<organism evidence="1">
    <name type="scientific">viral metagenome</name>
    <dbReference type="NCBI Taxonomy" id="1070528"/>
    <lineage>
        <taxon>unclassified sequences</taxon>
        <taxon>metagenomes</taxon>
        <taxon>organismal metagenomes</taxon>
    </lineage>
</organism>
<reference evidence="1" key="1">
    <citation type="journal article" date="2020" name="Nature">
        <title>Giant virus diversity and host interactions through global metagenomics.</title>
        <authorList>
            <person name="Schulz F."/>
            <person name="Roux S."/>
            <person name="Paez-Espino D."/>
            <person name="Jungbluth S."/>
            <person name="Walsh D.A."/>
            <person name="Denef V.J."/>
            <person name="McMahon K.D."/>
            <person name="Konstantinidis K.T."/>
            <person name="Eloe-Fadrosh E.A."/>
            <person name="Kyrpides N.C."/>
            <person name="Woyke T."/>
        </authorList>
    </citation>
    <scope>NUCLEOTIDE SEQUENCE</scope>
    <source>
        <strain evidence="1">GVMAG-M-3300023174-47</strain>
    </source>
</reference>
<dbReference type="EMBL" id="MN739658">
    <property type="protein sequence ID" value="QHT18677.1"/>
    <property type="molecule type" value="Genomic_DNA"/>
</dbReference>
<evidence type="ECO:0000313" key="1">
    <source>
        <dbReference type="EMBL" id="QHT18677.1"/>
    </source>
</evidence>
<dbReference type="AlphaFoldDB" id="A0A6C0DPY1"/>
<name>A0A6C0DPY1_9ZZZZ</name>